<keyword evidence="2" id="KW-0067">ATP-binding</keyword>
<dbReference type="PaxDb" id="2850-Phatr45404"/>
<protein>
    <recommendedName>
        <fullName evidence="4">ABC transporter domain-containing protein</fullName>
    </recommendedName>
</protein>
<dbReference type="Proteomes" id="UP000000759">
    <property type="component" value="Chromosome 7"/>
</dbReference>
<dbReference type="EMBL" id="CM000610">
    <property type="protein sequence ID" value="EEC48770.1"/>
    <property type="molecule type" value="Genomic_DNA"/>
</dbReference>
<sequence>MSTFAAVSCTSTVVSRHVLRPFLKRRRQLGDPPSTILDSVRSTRKGTTTWLHQQSRASTTARSAEDQPLVSLRNARLSYRPEDTSEAHVSQPISLDIWHPSRGGHLLLGRNGTGKSLITQTLATNGTGTLVDGEYVVTAPQWHSRTVTHVTFRSHQDVLQTSAHLTSYKVIAEGGQVSKAAQFLIVRFGLYPLLHREISTLSTGEIRKVLLVRALATRPRLLILDNAFDGLDVASRENLLDLVRQTLRGFKQDILVQGIDAKNAARTQICLVTQRPEEVADEFTNVAFLDPPHTDRVSPETSAQGGDLRTMVRNGQRATQIFAQSLGTTSPLEEGDLDDSPWDSRKDEYWNAPGLPTLTEMSIWWNHGRKDDDDGTSSTNTTLPLVDAQGLRIQKGSTVVLQELDWKVWPSQHWLVAGGNGAGKSTLSRLLAYCETDSDTEGYLRVLHGKRNLPQIDIDDGQQTVVGSQFVHRRPGVGWVSTESHLQRVHDQRTAREILLEEASSDSYIVQTVTEWFNLTHDPKLLEQHFADLSQGQQKLVLLAAAISSRPRILVLDEPCQGLDIVHRRLLLGLVERLCQATDTNDTDTSSRSITLIYITHHMEEVLPSINQVVHLKDGQAVYQGSRKLYNPDLL</sequence>
<feature type="region of interest" description="Disordered" evidence="3">
    <location>
        <begin position="47"/>
        <end position="66"/>
    </location>
</feature>
<feature type="compositionally biased region" description="Polar residues" evidence="3">
    <location>
        <begin position="47"/>
        <end position="62"/>
    </location>
</feature>
<proteinExistence type="predicted"/>
<organism evidence="5 6">
    <name type="scientific">Phaeodactylum tricornutum (strain CCAP 1055/1)</name>
    <dbReference type="NCBI Taxonomy" id="556484"/>
    <lineage>
        <taxon>Eukaryota</taxon>
        <taxon>Sar</taxon>
        <taxon>Stramenopiles</taxon>
        <taxon>Ochrophyta</taxon>
        <taxon>Bacillariophyta</taxon>
        <taxon>Bacillariophyceae</taxon>
        <taxon>Bacillariophycidae</taxon>
        <taxon>Naviculales</taxon>
        <taxon>Phaeodactylaceae</taxon>
        <taxon>Phaeodactylum</taxon>
    </lineage>
</organism>
<dbReference type="SUPFAM" id="SSF52540">
    <property type="entry name" value="P-loop containing nucleoside triphosphate hydrolases"/>
    <property type="match status" value="2"/>
</dbReference>
<keyword evidence="1" id="KW-0547">Nucleotide-binding</keyword>
<dbReference type="GO" id="GO:0016887">
    <property type="term" value="F:ATP hydrolysis activity"/>
    <property type="evidence" value="ECO:0007669"/>
    <property type="project" value="InterPro"/>
</dbReference>
<dbReference type="InterPro" id="IPR003593">
    <property type="entry name" value="AAA+_ATPase"/>
</dbReference>
<dbReference type="GeneID" id="7200529"/>
<keyword evidence="6" id="KW-1185">Reference proteome</keyword>
<evidence type="ECO:0000313" key="6">
    <source>
        <dbReference type="Proteomes" id="UP000000759"/>
    </source>
</evidence>
<dbReference type="InParanoid" id="B7FXK6"/>
<name>B7FXK6_PHATC</name>
<dbReference type="OMA" id="WEIKKHI"/>
<dbReference type="PANTHER" id="PTHR43158">
    <property type="entry name" value="SKFA PEPTIDE EXPORT ATP-BINDING PROTEIN SKFE"/>
    <property type="match status" value="1"/>
</dbReference>
<dbReference type="OrthoDB" id="10255969at2759"/>
<evidence type="ECO:0000256" key="3">
    <source>
        <dbReference type="SAM" id="MobiDB-lite"/>
    </source>
</evidence>
<dbReference type="PANTHER" id="PTHR43158:SF2">
    <property type="entry name" value="SKFA PEPTIDE EXPORT ATP-BINDING PROTEIN SKFE"/>
    <property type="match status" value="1"/>
</dbReference>
<dbReference type="SMART" id="SM00382">
    <property type="entry name" value="AAA"/>
    <property type="match status" value="2"/>
</dbReference>
<reference evidence="6" key="2">
    <citation type="submission" date="2008-08" db="EMBL/GenBank/DDBJ databases">
        <authorList>
            <consortium name="Diatom Consortium"/>
            <person name="Grigoriev I."/>
            <person name="Grimwood J."/>
            <person name="Kuo A."/>
            <person name="Otillar R.P."/>
            <person name="Salamov A."/>
            <person name="Detter J.C."/>
            <person name="Lindquist E."/>
            <person name="Shapiro H."/>
            <person name="Lucas S."/>
            <person name="Glavina del Rio T."/>
            <person name="Pitluck S."/>
            <person name="Rokhsar D."/>
            <person name="Bowler C."/>
        </authorList>
    </citation>
    <scope>GENOME REANNOTATION</scope>
    <source>
        <strain evidence="6">CCAP 1055/1</strain>
    </source>
</reference>
<dbReference type="Pfam" id="PF00005">
    <property type="entry name" value="ABC_tran"/>
    <property type="match status" value="2"/>
</dbReference>
<dbReference type="STRING" id="556484.B7FXK6"/>
<dbReference type="Gene3D" id="3.40.50.300">
    <property type="entry name" value="P-loop containing nucleotide triphosphate hydrolases"/>
    <property type="match status" value="2"/>
</dbReference>
<dbReference type="KEGG" id="pti:PHATRDRAFT_45404"/>
<accession>B7FXK6</accession>
<dbReference type="HOGENOM" id="CLU_431186_0_0_1"/>
<evidence type="ECO:0000256" key="2">
    <source>
        <dbReference type="ARBA" id="ARBA00022840"/>
    </source>
</evidence>
<feature type="domain" description="ABC transporter" evidence="4">
    <location>
        <begin position="386"/>
        <end position="635"/>
    </location>
</feature>
<dbReference type="eggNOG" id="KOG0927">
    <property type="taxonomic scope" value="Eukaryota"/>
</dbReference>
<dbReference type="PROSITE" id="PS00211">
    <property type="entry name" value="ABC_TRANSPORTER_1"/>
    <property type="match status" value="1"/>
</dbReference>
<dbReference type="GO" id="GO:0005524">
    <property type="term" value="F:ATP binding"/>
    <property type="evidence" value="ECO:0007669"/>
    <property type="project" value="UniProtKB-KW"/>
</dbReference>
<feature type="domain" description="ABC transporter" evidence="4">
    <location>
        <begin position="72"/>
        <end position="301"/>
    </location>
</feature>
<gene>
    <name evidence="5" type="ORF">PHATRDRAFT_45404</name>
</gene>
<evidence type="ECO:0000256" key="1">
    <source>
        <dbReference type="ARBA" id="ARBA00022741"/>
    </source>
</evidence>
<evidence type="ECO:0000313" key="5">
    <source>
        <dbReference type="EMBL" id="EEC48770.1"/>
    </source>
</evidence>
<dbReference type="InterPro" id="IPR027417">
    <property type="entry name" value="P-loop_NTPase"/>
</dbReference>
<dbReference type="PROSITE" id="PS50893">
    <property type="entry name" value="ABC_TRANSPORTER_2"/>
    <property type="match status" value="2"/>
</dbReference>
<dbReference type="AlphaFoldDB" id="B7FXK6"/>
<dbReference type="InterPro" id="IPR017871">
    <property type="entry name" value="ABC_transporter-like_CS"/>
</dbReference>
<evidence type="ECO:0000259" key="4">
    <source>
        <dbReference type="PROSITE" id="PS50893"/>
    </source>
</evidence>
<dbReference type="RefSeq" id="XP_002179784.1">
    <property type="nucleotide sequence ID" value="XM_002179748.1"/>
</dbReference>
<feature type="region of interest" description="Disordered" evidence="3">
    <location>
        <begin position="328"/>
        <end position="351"/>
    </location>
</feature>
<reference evidence="5 6" key="1">
    <citation type="journal article" date="2008" name="Nature">
        <title>The Phaeodactylum genome reveals the evolutionary history of diatom genomes.</title>
        <authorList>
            <person name="Bowler C."/>
            <person name="Allen A.E."/>
            <person name="Badger J.H."/>
            <person name="Grimwood J."/>
            <person name="Jabbari K."/>
            <person name="Kuo A."/>
            <person name="Maheswari U."/>
            <person name="Martens C."/>
            <person name="Maumus F."/>
            <person name="Otillar R.P."/>
            <person name="Rayko E."/>
            <person name="Salamov A."/>
            <person name="Vandepoele K."/>
            <person name="Beszteri B."/>
            <person name="Gruber A."/>
            <person name="Heijde M."/>
            <person name="Katinka M."/>
            <person name="Mock T."/>
            <person name="Valentin K."/>
            <person name="Verret F."/>
            <person name="Berges J.A."/>
            <person name="Brownlee C."/>
            <person name="Cadoret J.P."/>
            <person name="Chiovitti A."/>
            <person name="Choi C.J."/>
            <person name="Coesel S."/>
            <person name="De Martino A."/>
            <person name="Detter J.C."/>
            <person name="Durkin C."/>
            <person name="Falciatore A."/>
            <person name="Fournet J."/>
            <person name="Haruta M."/>
            <person name="Huysman M.J."/>
            <person name="Jenkins B.D."/>
            <person name="Jiroutova K."/>
            <person name="Jorgensen R.E."/>
            <person name="Joubert Y."/>
            <person name="Kaplan A."/>
            <person name="Kroger N."/>
            <person name="Kroth P.G."/>
            <person name="La Roche J."/>
            <person name="Lindquist E."/>
            <person name="Lommer M."/>
            <person name="Martin-Jezequel V."/>
            <person name="Lopez P.J."/>
            <person name="Lucas S."/>
            <person name="Mangogna M."/>
            <person name="McGinnis K."/>
            <person name="Medlin L.K."/>
            <person name="Montsant A."/>
            <person name="Oudot-Le Secq M.P."/>
            <person name="Napoli C."/>
            <person name="Obornik M."/>
            <person name="Parker M.S."/>
            <person name="Petit J.L."/>
            <person name="Porcel B.M."/>
            <person name="Poulsen N."/>
            <person name="Robison M."/>
            <person name="Rychlewski L."/>
            <person name="Rynearson T.A."/>
            <person name="Schmutz J."/>
            <person name="Shapiro H."/>
            <person name="Siaut M."/>
            <person name="Stanley M."/>
            <person name="Sussman M.R."/>
            <person name="Taylor A.R."/>
            <person name="Vardi A."/>
            <person name="von Dassow P."/>
            <person name="Vyverman W."/>
            <person name="Willis A."/>
            <person name="Wyrwicz L.S."/>
            <person name="Rokhsar D.S."/>
            <person name="Weissenbach J."/>
            <person name="Armbrust E.V."/>
            <person name="Green B.R."/>
            <person name="Van de Peer Y."/>
            <person name="Grigoriev I.V."/>
        </authorList>
    </citation>
    <scope>NUCLEOTIDE SEQUENCE [LARGE SCALE GENOMIC DNA]</scope>
    <source>
        <strain evidence="5 6">CCAP 1055/1</strain>
    </source>
</reference>
<dbReference type="InterPro" id="IPR003439">
    <property type="entry name" value="ABC_transporter-like_ATP-bd"/>
</dbReference>